<evidence type="ECO:0000256" key="5">
    <source>
        <dbReference type="SAM" id="Phobius"/>
    </source>
</evidence>
<organism evidence="7 8">
    <name type="scientific">Paenibacillus contaminans</name>
    <dbReference type="NCBI Taxonomy" id="450362"/>
    <lineage>
        <taxon>Bacteria</taxon>
        <taxon>Bacillati</taxon>
        <taxon>Bacillota</taxon>
        <taxon>Bacilli</taxon>
        <taxon>Bacillales</taxon>
        <taxon>Paenibacillaceae</taxon>
        <taxon>Paenibacillus</taxon>
    </lineage>
</organism>
<feature type="transmembrane region" description="Helical" evidence="5">
    <location>
        <begin position="70"/>
        <end position="88"/>
    </location>
</feature>
<evidence type="ECO:0000313" key="7">
    <source>
        <dbReference type="EMBL" id="RAV16434.1"/>
    </source>
</evidence>
<evidence type="ECO:0000256" key="3">
    <source>
        <dbReference type="ARBA" id="ARBA00022989"/>
    </source>
</evidence>
<evidence type="ECO:0000256" key="1">
    <source>
        <dbReference type="ARBA" id="ARBA00004141"/>
    </source>
</evidence>
<dbReference type="Pfam" id="PF06271">
    <property type="entry name" value="RDD"/>
    <property type="match status" value="1"/>
</dbReference>
<protein>
    <submittedName>
        <fullName evidence="7">RDD family protein</fullName>
    </submittedName>
</protein>
<evidence type="ECO:0000313" key="8">
    <source>
        <dbReference type="Proteomes" id="UP000250369"/>
    </source>
</evidence>
<evidence type="ECO:0000256" key="2">
    <source>
        <dbReference type="ARBA" id="ARBA00022692"/>
    </source>
</evidence>
<evidence type="ECO:0000256" key="4">
    <source>
        <dbReference type="ARBA" id="ARBA00023136"/>
    </source>
</evidence>
<dbReference type="PANTHER" id="PTHR38480:SF1">
    <property type="entry name" value="SLR0254 PROTEIN"/>
    <property type="match status" value="1"/>
</dbReference>
<keyword evidence="4 5" id="KW-0472">Membrane</keyword>
<sequence>MNAPFEKQFTVVTPERVQLQLQTAGIGTRAIAHFLDNVLLGICNFLLLLLLVFGSEWIGSSLDSWANDYALAFLIIFFVVLNVGYYVGLEHYNGGQTLGKKWLGIRVVQENGQSATFISVLIRNFFRLIDFLPTLYFLGTMVMIFSKRDKRIGDMAAGTIVVVELQRDRLKRRRIVDKALEQWRPYVPDTPLSETARQQVGHEDWRLLSAYMERLPSLTDNKAAELGAPIARHLKAKLEAVESLRPMDDRAFLIWLYVQLRDEWEV</sequence>
<comment type="subcellular location">
    <subcellularLocation>
        <location evidence="1">Membrane</location>
        <topology evidence="1">Multi-pass membrane protein</topology>
    </subcellularLocation>
</comment>
<accession>A0A329M922</accession>
<feature type="transmembrane region" description="Helical" evidence="5">
    <location>
        <begin position="38"/>
        <end position="58"/>
    </location>
</feature>
<keyword evidence="2 5" id="KW-0812">Transmembrane</keyword>
<dbReference type="EMBL" id="QMFB01000021">
    <property type="protein sequence ID" value="RAV16434.1"/>
    <property type="molecule type" value="Genomic_DNA"/>
</dbReference>
<dbReference type="InterPro" id="IPR010432">
    <property type="entry name" value="RDD"/>
</dbReference>
<keyword evidence="3 5" id="KW-1133">Transmembrane helix</keyword>
<dbReference type="AlphaFoldDB" id="A0A329M922"/>
<comment type="caution">
    <text evidence="7">The sequence shown here is derived from an EMBL/GenBank/DDBJ whole genome shotgun (WGS) entry which is preliminary data.</text>
</comment>
<proteinExistence type="predicted"/>
<dbReference type="PANTHER" id="PTHR38480">
    <property type="entry name" value="SLR0254 PROTEIN"/>
    <property type="match status" value="1"/>
</dbReference>
<dbReference type="GO" id="GO:0016020">
    <property type="term" value="C:membrane"/>
    <property type="evidence" value="ECO:0007669"/>
    <property type="project" value="UniProtKB-SubCell"/>
</dbReference>
<evidence type="ECO:0000259" key="6">
    <source>
        <dbReference type="Pfam" id="PF06271"/>
    </source>
</evidence>
<gene>
    <name evidence="7" type="ORF">DQG23_28900</name>
</gene>
<feature type="transmembrane region" description="Helical" evidence="5">
    <location>
        <begin position="125"/>
        <end position="145"/>
    </location>
</feature>
<reference evidence="7 8" key="1">
    <citation type="journal article" date="2009" name="Int. J. Syst. Evol. Microbiol.">
        <title>Paenibacillus contaminans sp. nov., isolated from a contaminated laboratory plate.</title>
        <authorList>
            <person name="Chou J.H."/>
            <person name="Lee J.H."/>
            <person name="Lin M.C."/>
            <person name="Chang P.S."/>
            <person name="Arun A.B."/>
            <person name="Young C.C."/>
            <person name="Chen W.M."/>
        </authorList>
    </citation>
    <scope>NUCLEOTIDE SEQUENCE [LARGE SCALE GENOMIC DNA]</scope>
    <source>
        <strain evidence="7 8">CKOBP-6</strain>
    </source>
</reference>
<feature type="domain" description="RDD" evidence="6">
    <location>
        <begin position="23"/>
        <end position="158"/>
    </location>
</feature>
<keyword evidence="8" id="KW-1185">Reference proteome</keyword>
<dbReference type="OrthoDB" id="9787732at2"/>
<name>A0A329M922_9BACL</name>
<dbReference type="Proteomes" id="UP000250369">
    <property type="component" value="Unassembled WGS sequence"/>
</dbReference>
<dbReference type="RefSeq" id="WP_113034515.1">
    <property type="nucleotide sequence ID" value="NZ_QMFB01000021.1"/>
</dbReference>